<feature type="transmembrane region" description="Helical" evidence="7">
    <location>
        <begin position="20"/>
        <end position="37"/>
    </location>
</feature>
<keyword evidence="9" id="KW-1185">Reference proteome</keyword>
<organism evidence="8 9">
    <name type="scientific">Sphingomonas paeninsulae</name>
    <dbReference type="NCBI Taxonomy" id="2319844"/>
    <lineage>
        <taxon>Bacteria</taxon>
        <taxon>Pseudomonadati</taxon>
        <taxon>Pseudomonadota</taxon>
        <taxon>Alphaproteobacteria</taxon>
        <taxon>Sphingomonadales</taxon>
        <taxon>Sphingomonadaceae</taxon>
        <taxon>Sphingomonas</taxon>
    </lineage>
</organism>
<evidence type="ECO:0000256" key="4">
    <source>
        <dbReference type="ARBA" id="ARBA00022692"/>
    </source>
</evidence>
<dbReference type="OrthoDB" id="5393513at2"/>
<dbReference type="Proteomes" id="UP000276254">
    <property type="component" value="Plasmid unnamed1"/>
</dbReference>
<geneLocation type="plasmid" evidence="8">
    <name>unnamed1</name>
</geneLocation>
<protein>
    <submittedName>
        <fullName evidence="8">Putative sulfate exporter family transporter</fullName>
    </submittedName>
</protein>
<keyword evidence="8" id="KW-0614">Plasmid</keyword>
<evidence type="ECO:0000256" key="3">
    <source>
        <dbReference type="ARBA" id="ARBA00022475"/>
    </source>
</evidence>
<name>A0A494TJ50_SPHPE</name>
<dbReference type="Pfam" id="PF03601">
    <property type="entry name" value="Cons_hypoth698"/>
    <property type="match status" value="1"/>
</dbReference>
<feature type="transmembrane region" description="Helical" evidence="7">
    <location>
        <begin position="81"/>
        <end position="108"/>
    </location>
</feature>
<feature type="transmembrane region" description="Helical" evidence="7">
    <location>
        <begin position="315"/>
        <end position="335"/>
    </location>
</feature>
<evidence type="ECO:0000256" key="5">
    <source>
        <dbReference type="ARBA" id="ARBA00022989"/>
    </source>
</evidence>
<keyword evidence="4 7" id="KW-0812">Transmembrane</keyword>
<feature type="transmembrane region" description="Helical" evidence="7">
    <location>
        <begin position="224"/>
        <end position="243"/>
    </location>
</feature>
<accession>A0A494TJ50</accession>
<dbReference type="PANTHER" id="PTHR30106:SF2">
    <property type="entry name" value="UPF0324 INNER MEMBRANE PROTEIN YEIH"/>
    <property type="match status" value="1"/>
</dbReference>
<comment type="similarity">
    <text evidence="2">Belongs to the UPF0324 family.</text>
</comment>
<comment type="subcellular location">
    <subcellularLocation>
        <location evidence="1">Cell membrane</location>
        <topology evidence="1">Multi-pass membrane protein</topology>
    </subcellularLocation>
</comment>
<evidence type="ECO:0000313" key="8">
    <source>
        <dbReference type="EMBL" id="AYJ85448.1"/>
    </source>
</evidence>
<evidence type="ECO:0000256" key="2">
    <source>
        <dbReference type="ARBA" id="ARBA00007977"/>
    </source>
</evidence>
<evidence type="ECO:0000256" key="1">
    <source>
        <dbReference type="ARBA" id="ARBA00004651"/>
    </source>
</evidence>
<reference evidence="8 9" key="1">
    <citation type="submission" date="2018-09" db="EMBL/GenBank/DDBJ databases">
        <title>Sphingomonas peninsula sp. nov., isolated from fildes peninsula, Antarctic soil.</title>
        <authorList>
            <person name="Yingchao G."/>
        </authorList>
    </citation>
    <scope>NUCLEOTIDE SEQUENCE [LARGE SCALE GENOMIC DNA]</scope>
    <source>
        <strain evidence="8 9">YZ-8</strain>
        <plasmid evidence="8 9">unnamed1</plasmid>
    </source>
</reference>
<dbReference type="InterPro" id="IPR018383">
    <property type="entry name" value="UPF0324_pro"/>
</dbReference>
<gene>
    <name evidence="8" type="ORF">D3Y57_02130</name>
</gene>
<dbReference type="KEGG" id="spha:D3Y57_02130"/>
<keyword evidence="6 7" id="KW-0472">Membrane</keyword>
<keyword evidence="3" id="KW-1003">Cell membrane</keyword>
<evidence type="ECO:0000256" key="6">
    <source>
        <dbReference type="ARBA" id="ARBA00023136"/>
    </source>
</evidence>
<dbReference type="AlphaFoldDB" id="A0A494TJ50"/>
<feature type="transmembrane region" description="Helical" evidence="7">
    <location>
        <begin position="165"/>
        <end position="187"/>
    </location>
</feature>
<evidence type="ECO:0000256" key="7">
    <source>
        <dbReference type="SAM" id="Phobius"/>
    </source>
</evidence>
<dbReference type="PANTHER" id="PTHR30106">
    <property type="entry name" value="INNER MEMBRANE PROTEIN YEIH-RELATED"/>
    <property type="match status" value="1"/>
</dbReference>
<feature type="transmembrane region" description="Helical" evidence="7">
    <location>
        <begin position="255"/>
        <end position="279"/>
    </location>
</feature>
<sequence>MAADLYGDLIDKGSQTWRNILPGSAVVTAATLAAAYLADRYGVPLTLMSLLVGLSLNFLGNDPRLTTGFAMASGRLLRIGIILLGARVTLAQVVGIGPLALFGIVLIVSVTIMSGVWTAKLLGHRAPFFGILAGSAVAICGASAALAVAAILGERRIDKTQLTQVLLGIAAMSATAMFLYPILAHFIHFNDRQAGFLLGAAIHDVAQAIGAGYSFSTLAGETAAIVKLSRVALLAPVLMIISYKYPQPDRALRVSAFPGFVGGFFLMAAANSFGLLAGARHYTDFGATMLLAAGVAATGIRAPMSALSAASARPLLVIIVASLVALLLSLGFASMGMG</sequence>
<proteinExistence type="inferred from homology"/>
<evidence type="ECO:0000313" key="9">
    <source>
        <dbReference type="Proteomes" id="UP000276254"/>
    </source>
</evidence>
<feature type="transmembrane region" description="Helical" evidence="7">
    <location>
        <begin position="128"/>
        <end position="153"/>
    </location>
</feature>
<dbReference type="GO" id="GO:0005886">
    <property type="term" value="C:plasma membrane"/>
    <property type="evidence" value="ECO:0007669"/>
    <property type="project" value="UniProtKB-SubCell"/>
</dbReference>
<feature type="transmembrane region" description="Helical" evidence="7">
    <location>
        <begin position="285"/>
        <end position="303"/>
    </location>
</feature>
<dbReference type="EMBL" id="CP032828">
    <property type="protein sequence ID" value="AYJ85448.1"/>
    <property type="molecule type" value="Genomic_DNA"/>
</dbReference>
<keyword evidence="5 7" id="KW-1133">Transmembrane helix</keyword>